<dbReference type="PhylomeDB" id="A7TLZ2"/>
<dbReference type="OrthoDB" id="25131at2759"/>
<feature type="compositionally biased region" description="Basic residues" evidence="4">
    <location>
        <begin position="371"/>
        <end position="388"/>
    </location>
</feature>
<dbReference type="EMBL" id="DS480418">
    <property type="protein sequence ID" value="EDO16729.1"/>
    <property type="molecule type" value="Genomic_DNA"/>
</dbReference>
<dbReference type="GO" id="GO:0005634">
    <property type="term" value="C:nucleus"/>
    <property type="evidence" value="ECO:0007669"/>
    <property type="project" value="EnsemblFungi"/>
</dbReference>
<dbReference type="Gene3D" id="2.130.10.10">
    <property type="entry name" value="YVTN repeat-like/Quinoprotein amine dehydrogenase"/>
    <property type="match status" value="2"/>
</dbReference>
<organism evidence="6">
    <name type="scientific">Vanderwaltozyma polyspora (strain ATCC 22028 / DSM 70294 / BCRC 21397 / CBS 2163 / NBRC 10782 / NRRL Y-8283 / UCD 57-17)</name>
    <name type="common">Kluyveromyces polysporus</name>
    <dbReference type="NCBI Taxonomy" id="436907"/>
    <lineage>
        <taxon>Eukaryota</taxon>
        <taxon>Fungi</taxon>
        <taxon>Dikarya</taxon>
        <taxon>Ascomycota</taxon>
        <taxon>Saccharomycotina</taxon>
        <taxon>Saccharomycetes</taxon>
        <taxon>Saccharomycetales</taxon>
        <taxon>Saccharomycetaceae</taxon>
        <taxon>Vanderwaltozyma</taxon>
    </lineage>
</organism>
<evidence type="ECO:0000256" key="4">
    <source>
        <dbReference type="SAM" id="MobiDB-lite"/>
    </source>
</evidence>
<dbReference type="eggNOG" id="KOG1188">
    <property type="taxonomic scope" value="Eukaryota"/>
</dbReference>
<dbReference type="Pfam" id="PF00400">
    <property type="entry name" value="WD40"/>
    <property type="match status" value="2"/>
</dbReference>
<keyword evidence="6" id="KW-1185">Reference proteome</keyword>
<keyword evidence="2" id="KW-0677">Repeat</keyword>
<evidence type="ECO:0000256" key="1">
    <source>
        <dbReference type="ARBA" id="ARBA00022574"/>
    </source>
</evidence>
<dbReference type="InterPro" id="IPR039328">
    <property type="entry name" value="WDR89"/>
</dbReference>
<evidence type="ECO:0000313" key="5">
    <source>
        <dbReference type="EMBL" id="EDO16729.1"/>
    </source>
</evidence>
<protein>
    <submittedName>
        <fullName evidence="5">Uncharacterized protein</fullName>
    </submittedName>
</protein>
<dbReference type="InterPro" id="IPR001680">
    <property type="entry name" value="WD40_rpt"/>
</dbReference>
<dbReference type="PROSITE" id="PS50294">
    <property type="entry name" value="WD_REPEATS_REGION"/>
    <property type="match status" value="1"/>
</dbReference>
<dbReference type="AlphaFoldDB" id="A7TLZ2"/>
<dbReference type="GO" id="GO:0005829">
    <property type="term" value="C:cytosol"/>
    <property type="evidence" value="ECO:0007669"/>
    <property type="project" value="EnsemblFungi"/>
</dbReference>
<dbReference type="PANTHER" id="PTHR22889:SF0">
    <property type="entry name" value="WD REPEAT-CONTAINING PROTEIN 89"/>
    <property type="match status" value="1"/>
</dbReference>
<evidence type="ECO:0000256" key="3">
    <source>
        <dbReference type="PROSITE-ProRule" id="PRU00221"/>
    </source>
</evidence>
<dbReference type="KEGG" id="vpo:Kpol_1003p34"/>
<keyword evidence="1 3" id="KW-0853">WD repeat</keyword>
<name>A7TLZ2_VANPO</name>
<dbReference type="SUPFAM" id="SSF50978">
    <property type="entry name" value="WD40 repeat-like"/>
    <property type="match status" value="1"/>
</dbReference>
<dbReference type="GeneID" id="5544896"/>
<dbReference type="FunCoup" id="A7TLZ2">
    <property type="interactions" value="763"/>
</dbReference>
<gene>
    <name evidence="5" type="ORF">Kpol_1003p34</name>
</gene>
<dbReference type="PANTHER" id="PTHR22889">
    <property type="entry name" value="WD REPEAT-CONTAINING PROTEIN 89"/>
    <property type="match status" value="1"/>
</dbReference>
<evidence type="ECO:0000313" key="6">
    <source>
        <dbReference type="Proteomes" id="UP000000267"/>
    </source>
</evidence>
<feature type="repeat" description="WD" evidence="3">
    <location>
        <begin position="146"/>
        <end position="188"/>
    </location>
</feature>
<dbReference type="Proteomes" id="UP000000267">
    <property type="component" value="Unassembled WGS sequence"/>
</dbReference>
<dbReference type="HOGENOM" id="CLU_037323_3_1_1"/>
<evidence type="ECO:0000256" key="2">
    <source>
        <dbReference type="ARBA" id="ARBA00022737"/>
    </source>
</evidence>
<dbReference type="OMA" id="SIHSCGW"/>
<dbReference type="PROSITE" id="PS50082">
    <property type="entry name" value="WD_REPEATS_2"/>
    <property type="match status" value="1"/>
</dbReference>
<accession>A7TLZ2</accession>
<dbReference type="InterPro" id="IPR015943">
    <property type="entry name" value="WD40/YVTN_repeat-like_dom_sf"/>
</dbReference>
<dbReference type="InterPro" id="IPR036322">
    <property type="entry name" value="WD40_repeat_dom_sf"/>
</dbReference>
<sequence>MSSYSLLHSNSLGRTDWCLELQPLYRHGLLSSLSNGDVNLLDWNTGNCIRTVKAGNTSINRMRVLDSDYDNGSVFSVAMNDAVKVLDLRVQGNSIVAELNNEKKTPFLSLDSRHGMLACGTELSGVDAEIHIYDIRNFDKPVRMLVDSHHDDVTDIKFHPSDPNVLLSGSTDGYTNVYDLTQVEEEDALHQVINYESVHSCGWLSPKRIYTLSHMETFAIHELNNKSDELTEPKPLDFGDIRGTWDCDYVVDVYPGYIAVGKSEENNGNLKIIPFHNELLNINDSISIPNAHGDEVVRDVFISPKSQNIMYSCGEDGSVKTWKIENNSLQVPPGFWDYSTQINVLDDNIDEQNIEQSTRNISEPSIEKEKKKSKHKKSKHSKRRYKPY</sequence>
<proteinExistence type="predicted"/>
<dbReference type="InParanoid" id="A7TLZ2"/>
<reference evidence="5 6" key="1">
    <citation type="journal article" date="2007" name="Proc. Natl. Acad. Sci. U.S.A.">
        <title>Independent sorting-out of thousands of duplicated gene pairs in two yeast species descended from a whole-genome duplication.</title>
        <authorList>
            <person name="Scannell D.R."/>
            <person name="Frank A.C."/>
            <person name="Conant G.C."/>
            <person name="Byrne K.P."/>
            <person name="Woolfit M."/>
            <person name="Wolfe K.H."/>
        </authorList>
    </citation>
    <scope>NUCLEOTIDE SEQUENCE [LARGE SCALE GENOMIC DNA]</scope>
    <source>
        <strain evidence="6">ATCC 22028 / DSM 70294 / BCRC 21397 / CBS 2163 / NBRC 10782 / NRRL Y-8283 / UCD 57-17</strain>
    </source>
</reference>
<feature type="region of interest" description="Disordered" evidence="4">
    <location>
        <begin position="354"/>
        <end position="388"/>
    </location>
</feature>
<dbReference type="RefSeq" id="XP_001644587.1">
    <property type="nucleotide sequence ID" value="XM_001644537.1"/>
</dbReference>
<dbReference type="STRING" id="436907.A7TLZ2"/>
<dbReference type="SMART" id="SM00320">
    <property type="entry name" value="WD40"/>
    <property type="match status" value="3"/>
</dbReference>